<dbReference type="EMBL" id="JASZZN010000004">
    <property type="protein sequence ID" value="MDM4015213.1"/>
    <property type="molecule type" value="Genomic_DNA"/>
</dbReference>
<comment type="caution">
    <text evidence="3">The sequence shown here is derived from an EMBL/GenBank/DDBJ whole genome shotgun (WGS) entry which is preliminary data.</text>
</comment>
<organism evidence="3 4">
    <name type="scientific">Roseiconus lacunae</name>
    <dbReference type="NCBI Taxonomy" id="2605694"/>
    <lineage>
        <taxon>Bacteria</taxon>
        <taxon>Pseudomonadati</taxon>
        <taxon>Planctomycetota</taxon>
        <taxon>Planctomycetia</taxon>
        <taxon>Pirellulales</taxon>
        <taxon>Pirellulaceae</taxon>
        <taxon>Roseiconus</taxon>
    </lineage>
</organism>
<evidence type="ECO:0000256" key="1">
    <source>
        <dbReference type="SAM" id="SignalP"/>
    </source>
</evidence>
<name>A0ABT7PFF2_9BACT</name>
<dbReference type="SUPFAM" id="SSF54427">
    <property type="entry name" value="NTF2-like"/>
    <property type="match status" value="1"/>
</dbReference>
<dbReference type="Proteomes" id="UP001239462">
    <property type="component" value="Unassembled WGS sequence"/>
</dbReference>
<keyword evidence="1" id="KW-0732">Signal</keyword>
<proteinExistence type="predicted"/>
<dbReference type="InterPro" id="IPR027843">
    <property type="entry name" value="DUF4440"/>
</dbReference>
<reference evidence="3 4" key="1">
    <citation type="submission" date="2023-06" db="EMBL/GenBank/DDBJ databases">
        <title>Roseiconus lacunae JC819 isolated from Gulf of Mannar region, Tamil Nadu.</title>
        <authorList>
            <person name="Pk S."/>
            <person name="Ch S."/>
            <person name="Ch V.R."/>
        </authorList>
    </citation>
    <scope>NUCLEOTIDE SEQUENCE [LARGE SCALE GENOMIC DNA]</scope>
    <source>
        <strain evidence="3 4">JC819</strain>
    </source>
</reference>
<dbReference type="Gene3D" id="3.10.450.50">
    <property type="match status" value="1"/>
</dbReference>
<feature type="chain" id="PRO_5045605087" evidence="1">
    <location>
        <begin position="24"/>
        <end position="311"/>
    </location>
</feature>
<dbReference type="RefSeq" id="WP_289162693.1">
    <property type="nucleotide sequence ID" value="NZ_JASZZN010000004.1"/>
</dbReference>
<evidence type="ECO:0000259" key="2">
    <source>
        <dbReference type="Pfam" id="PF14534"/>
    </source>
</evidence>
<feature type="signal peptide" evidence="1">
    <location>
        <begin position="1"/>
        <end position="23"/>
    </location>
</feature>
<evidence type="ECO:0000313" key="4">
    <source>
        <dbReference type="Proteomes" id="UP001239462"/>
    </source>
</evidence>
<dbReference type="Pfam" id="PF14534">
    <property type="entry name" value="DUF4440"/>
    <property type="match status" value="1"/>
</dbReference>
<accession>A0ABT7PFF2</accession>
<feature type="domain" description="DUF4440" evidence="2">
    <location>
        <begin position="48"/>
        <end position="156"/>
    </location>
</feature>
<keyword evidence="4" id="KW-1185">Reference proteome</keyword>
<protein>
    <submittedName>
        <fullName evidence="3">Nuclear transport factor 2 family protein</fullName>
    </submittedName>
</protein>
<dbReference type="InterPro" id="IPR032710">
    <property type="entry name" value="NTF2-like_dom_sf"/>
</dbReference>
<sequence length="311" mass="34790">MSRFLLSFCGLLIAIGVCGSAIAQEDTGAEKATGDKHASATDDAIAEIEAAVESYLNSFRAKDVDALVKHWTAEGVYVNRTSEERTAGHADLRAQFEQHFSSDVAFELDLQTESIDLVSPNVAIERGLATVLVEQAESIQMTYQVVYLKQEGRWLIDRVTEEEIERTPEGILQLQRLEWLVGDWVDADEQTAVEFTCDWTENKSYLYRKYKVISEGDVDSSGLQIIGWNAATKEINSWLFDSDGGFVKGIWLERDGRWTVSSVATLNNGSQGSFVSVYTPQDDGTYRWKKINRVLDGTLLPSLDETVVRPR</sequence>
<evidence type="ECO:0000313" key="3">
    <source>
        <dbReference type="EMBL" id="MDM4015213.1"/>
    </source>
</evidence>
<gene>
    <name evidence="3" type="ORF">QTN89_07215</name>
</gene>